<dbReference type="EMBL" id="BKCJ010118346">
    <property type="protein sequence ID" value="GEX60413.1"/>
    <property type="molecule type" value="Genomic_DNA"/>
</dbReference>
<comment type="caution">
    <text evidence="1">The sequence shown here is derived from an EMBL/GenBank/DDBJ whole genome shotgun (WGS) entry which is preliminary data.</text>
</comment>
<accession>A0A699H8G5</accession>
<protein>
    <submittedName>
        <fullName evidence="1">Uncharacterized protein</fullName>
    </submittedName>
</protein>
<evidence type="ECO:0000313" key="1">
    <source>
        <dbReference type="EMBL" id="GEX60413.1"/>
    </source>
</evidence>
<dbReference type="AlphaFoldDB" id="A0A699H8G5"/>
<proteinExistence type="predicted"/>
<gene>
    <name evidence="1" type="ORF">Tci_332388</name>
</gene>
<sequence length="184" mass="21156">MFSKLRREIHAINHEYRVTSTFSHPITYLYDFDIEDAFSSTYSRDYIPASPNYFLASPRNTSLDPSEDLSKYLLASPVVLPFHDDPYMNVMKAYNATSNESPILLPRAPIAPLTIFLYLQSRTQIAGLQREQMGHNDEIVLARIRISTLEMIIEDIQARHRSDMKSLLDKIHALKNHKGGPPDY</sequence>
<reference evidence="1" key="1">
    <citation type="journal article" date="2019" name="Sci. Rep.">
        <title>Draft genome of Tanacetum cinerariifolium, the natural source of mosquito coil.</title>
        <authorList>
            <person name="Yamashiro T."/>
            <person name="Shiraishi A."/>
            <person name="Satake H."/>
            <person name="Nakayama K."/>
        </authorList>
    </citation>
    <scope>NUCLEOTIDE SEQUENCE</scope>
</reference>
<organism evidence="1">
    <name type="scientific">Tanacetum cinerariifolium</name>
    <name type="common">Dalmatian daisy</name>
    <name type="synonym">Chrysanthemum cinerariifolium</name>
    <dbReference type="NCBI Taxonomy" id="118510"/>
    <lineage>
        <taxon>Eukaryota</taxon>
        <taxon>Viridiplantae</taxon>
        <taxon>Streptophyta</taxon>
        <taxon>Embryophyta</taxon>
        <taxon>Tracheophyta</taxon>
        <taxon>Spermatophyta</taxon>
        <taxon>Magnoliopsida</taxon>
        <taxon>eudicotyledons</taxon>
        <taxon>Gunneridae</taxon>
        <taxon>Pentapetalae</taxon>
        <taxon>asterids</taxon>
        <taxon>campanulids</taxon>
        <taxon>Asterales</taxon>
        <taxon>Asteraceae</taxon>
        <taxon>Asteroideae</taxon>
        <taxon>Anthemideae</taxon>
        <taxon>Anthemidinae</taxon>
        <taxon>Tanacetum</taxon>
    </lineage>
</organism>
<name>A0A699H8G5_TANCI</name>